<evidence type="ECO:0000256" key="4">
    <source>
        <dbReference type="ARBA" id="ARBA00023163"/>
    </source>
</evidence>
<dbReference type="Pfam" id="PF03466">
    <property type="entry name" value="LysR_substrate"/>
    <property type="match status" value="1"/>
</dbReference>
<dbReference type="InterPro" id="IPR036390">
    <property type="entry name" value="WH_DNA-bd_sf"/>
</dbReference>
<evidence type="ECO:0000256" key="1">
    <source>
        <dbReference type="ARBA" id="ARBA00009437"/>
    </source>
</evidence>
<dbReference type="STRING" id="1515746.HR45_09365"/>
<dbReference type="InterPro" id="IPR005119">
    <property type="entry name" value="LysR_subst-bd"/>
</dbReference>
<evidence type="ECO:0008006" key="9">
    <source>
        <dbReference type="Google" id="ProtNLM"/>
    </source>
</evidence>
<dbReference type="GO" id="GO:0003700">
    <property type="term" value="F:DNA-binding transcription factor activity"/>
    <property type="evidence" value="ECO:0007669"/>
    <property type="project" value="InterPro"/>
</dbReference>
<keyword evidence="2" id="KW-0805">Transcription regulation</keyword>
<dbReference type="Gene3D" id="3.40.190.290">
    <property type="match status" value="1"/>
</dbReference>
<comment type="caution">
    <text evidence="7">The sequence shown here is derived from an EMBL/GenBank/DDBJ whole genome shotgun (WGS) entry which is preliminary data.</text>
</comment>
<feature type="domain" description="LysR substrate-binding" evidence="6">
    <location>
        <begin position="105"/>
        <end position="262"/>
    </location>
</feature>
<organism evidence="7 8">
    <name type="scientific">Shewanella mangrovi</name>
    <dbReference type="NCBI Taxonomy" id="1515746"/>
    <lineage>
        <taxon>Bacteria</taxon>
        <taxon>Pseudomonadati</taxon>
        <taxon>Pseudomonadota</taxon>
        <taxon>Gammaproteobacteria</taxon>
        <taxon>Alteromonadales</taxon>
        <taxon>Shewanellaceae</taxon>
        <taxon>Shewanella</taxon>
    </lineage>
</organism>
<comment type="similarity">
    <text evidence="1">Belongs to the LysR transcriptional regulatory family.</text>
</comment>
<evidence type="ECO:0000313" key="8">
    <source>
        <dbReference type="Proteomes" id="UP000029264"/>
    </source>
</evidence>
<evidence type="ECO:0000256" key="3">
    <source>
        <dbReference type="ARBA" id="ARBA00023125"/>
    </source>
</evidence>
<evidence type="ECO:0000259" key="6">
    <source>
        <dbReference type="Pfam" id="PF03466"/>
    </source>
</evidence>
<accession>A0A094JEE0</accession>
<keyword evidence="8" id="KW-1185">Reference proteome</keyword>
<evidence type="ECO:0000256" key="2">
    <source>
        <dbReference type="ARBA" id="ARBA00023015"/>
    </source>
</evidence>
<dbReference type="Proteomes" id="UP000029264">
    <property type="component" value="Unassembled WGS sequence"/>
</dbReference>
<dbReference type="CDD" id="cd05466">
    <property type="entry name" value="PBP2_LTTR_substrate"/>
    <property type="match status" value="1"/>
</dbReference>
<sequence length="319" mass="36309">MKHVDFEKLDMMSLLIIVNLCENKSATQASKILNIPQSKISRCLRNCRSIFGNELFERKKYGLIPNDYAKSIYPIAKEIVEHAQRFNQIGQQHKGHERWFEVAIPGLVSYLYPKALMKSVKQENKHFHLNFSPWNASTLQAIMDGEITLGVCCGNHQEATALVEKNFEVESIKSLTELFLVCASDHPILQGEITLEKIAQYPFIKTEVGCNPRSTCPFEDYCHANGIPLNIDICISSVSSLFLYLQENQALSLMPYRAVYDVLPDVPMIHGCRISDTETQKMFAYATPKTVEMISSTNNSDEDLNWLKQQIRQVTHAMV</sequence>
<dbReference type="SUPFAM" id="SSF53850">
    <property type="entry name" value="Periplasmic binding protein-like II"/>
    <property type="match status" value="1"/>
</dbReference>
<dbReference type="InterPro" id="IPR000847">
    <property type="entry name" value="LysR_HTH_N"/>
</dbReference>
<gene>
    <name evidence="7" type="ORF">HR45_09365</name>
</gene>
<dbReference type="EMBL" id="JPEO01000005">
    <property type="protein sequence ID" value="KFZ37622.1"/>
    <property type="molecule type" value="Genomic_DNA"/>
</dbReference>
<evidence type="ECO:0000259" key="5">
    <source>
        <dbReference type="Pfam" id="PF00126"/>
    </source>
</evidence>
<dbReference type="SUPFAM" id="SSF46785">
    <property type="entry name" value="Winged helix' DNA-binding domain"/>
    <property type="match status" value="1"/>
</dbReference>
<name>A0A094JEE0_9GAMM</name>
<dbReference type="InterPro" id="IPR036388">
    <property type="entry name" value="WH-like_DNA-bd_sf"/>
</dbReference>
<feature type="domain" description="HTH lysR-type" evidence="5">
    <location>
        <begin position="14"/>
        <end position="68"/>
    </location>
</feature>
<dbReference type="PANTHER" id="PTHR30118">
    <property type="entry name" value="HTH-TYPE TRANSCRIPTIONAL REGULATOR LEUO-RELATED"/>
    <property type="match status" value="1"/>
</dbReference>
<dbReference type="RefSeq" id="WP_037442159.1">
    <property type="nucleotide sequence ID" value="NZ_JPEO01000005.1"/>
</dbReference>
<dbReference type="Gene3D" id="1.10.10.10">
    <property type="entry name" value="Winged helix-like DNA-binding domain superfamily/Winged helix DNA-binding domain"/>
    <property type="match status" value="1"/>
</dbReference>
<dbReference type="GO" id="GO:0003677">
    <property type="term" value="F:DNA binding"/>
    <property type="evidence" value="ECO:0007669"/>
    <property type="project" value="UniProtKB-KW"/>
</dbReference>
<dbReference type="OrthoDB" id="6268440at2"/>
<dbReference type="InterPro" id="IPR050389">
    <property type="entry name" value="LysR-type_TF"/>
</dbReference>
<keyword evidence="4" id="KW-0804">Transcription</keyword>
<dbReference type="PANTHER" id="PTHR30118:SF11">
    <property type="entry name" value="HTH-TYPE TRANSCRIPTIONAL REGULATOR YIDZ"/>
    <property type="match status" value="1"/>
</dbReference>
<protein>
    <recommendedName>
        <fullName evidence="9">LysR family transcriptional regulator</fullName>
    </recommendedName>
</protein>
<proteinExistence type="inferred from homology"/>
<evidence type="ECO:0000313" key="7">
    <source>
        <dbReference type="EMBL" id="KFZ37622.1"/>
    </source>
</evidence>
<reference evidence="7 8" key="1">
    <citation type="submission" date="2014-06" db="EMBL/GenBank/DDBJ databases">
        <title>Shewanella sp. YQH10.</title>
        <authorList>
            <person name="Liu Y."/>
            <person name="Zeng R."/>
        </authorList>
    </citation>
    <scope>NUCLEOTIDE SEQUENCE [LARGE SCALE GENOMIC DNA]</scope>
    <source>
        <strain evidence="7 8">YQH10</strain>
    </source>
</reference>
<dbReference type="eggNOG" id="COG0583">
    <property type="taxonomic scope" value="Bacteria"/>
</dbReference>
<dbReference type="AlphaFoldDB" id="A0A094JEE0"/>
<dbReference type="Pfam" id="PF00126">
    <property type="entry name" value="HTH_1"/>
    <property type="match status" value="1"/>
</dbReference>
<keyword evidence="3" id="KW-0238">DNA-binding</keyword>